<gene>
    <name evidence="10" type="ORF">PHMEG_00029093</name>
</gene>
<dbReference type="GO" id="GO:0015074">
    <property type="term" value="P:DNA integration"/>
    <property type="evidence" value="ECO:0007669"/>
    <property type="project" value="InterPro"/>
</dbReference>
<evidence type="ECO:0000256" key="2">
    <source>
        <dbReference type="ARBA" id="ARBA00022695"/>
    </source>
</evidence>
<dbReference type="EMBL" id="NBNE01008128">
    <property type="protein sequence ID" value="OWY99835.1"/>
    <property type="molecule type" value="Genomic_DNA"/>
</dbReference>
<dbReference type="Gene3D" id="3.30.70.270">
    <property type="match status" value="2"/>
</dbReference>
<evidence type="ECO:0000256" key="4">
    <source>
        <dbReference type="ARBA" id="ARBA00022759"/>
    </source>
</evidence>
<dbReference type="SUPFAM" id="SSF56672">
    <property type="entry name" value="DNA/RNA polymerases"/>
    <property type="match status" value="1"/>
</dbReference>
<keyword evidence="11" id="KW-1185">Reference proteome</keyword>
<dbReference type="InterPro" id="IPR000477">
    <property type="entry name" value="RT_dom"/>
</dbReference>
<feature type="compositionally biased region" description="Basic residues" evidence="7">
    <location>
        <begin position="486"/>
        <end position="495"/>
    </location>
</feature>
<keyword evidence="2" id="KW-0548">Nucleotidyltransferase</keyword>
<evidence type="ECO:0000256" key="3">
    <source>
        <dbReference type="ARBA" id="ARBA00022722"/>
    </source>
</evidence>
<dbReference type="GO" id="GO:0003964">
    <property type="term" value="F:RNA-directed DNA polymerase activity"/>
    <property type="evidence" value="ECO:0007669"/>
    <property type="project" value="UniProtKB-KW"/>
</dbReference>
<dbReference type="PROSITE" id="PS50994">
    <property type="entry name" value="INTEGRASE"/>
    <property type="match status" value="1"/>
</dbReference>
<dbReference type="FunFam" id="1.10.340.70:FF:000001">
    <property type="entry name" value="Retrovirus-related Pol polyprotein from transposon gypsy-like Protein"/>
    <property type="match status" value="1"/>
</dbReference>
<feature type="compositionally biased region" description="Polar residues" evidence="7">
    <location>
        <begin position="515"/>
        <end position="524"/>
    </location>
</feature>
<dbReference type="Pfam" id="PF17917">
    <property type="entry name" value="RT_RNaseH"/>
    <property type="match status" value="1"/>
</dbReference>
<dbReference type="Gene3D" id="1.10.340.70">
    <property type="match status" value="1"/>
</dbReference>
<evidence type="ECO:0000259" key="9">
    <source>
        <dbReference type="PROSITE" id="PS50994"/>
    </source>
</evidence>
<organism evidence="10 11">
    <name type="scientific">Phytophthora megakarya</name>
    <dbReference type="NCBI Taxonomy" id="4795"/>
    <lineage>
        <taxon>Eukaryota</taxon>
        <taxon>Sar</taxon>
        <taxon>Stramenopiles</taxon>
        <taxon>Oomycota</taxon>
        <taxon>Peronosporomycetes</taxon>
        <taxon>Peronosporales</taxon>
        <taxon>Peronosporaceae</taxon>
        <taxon>Phytophthora</taxon>
    </lineage>
</organism>
<dbReference type="Gene3D" id="3.30.420.10">
    <property type="entry name" value="Ribonuclease H-like superfamily/Ribonuclease H"/>
    <property type="match status" value="1"/>
</dbReference>
<keyword evidence="6" id="KW-0695">RNA-directed DNA polymerase</keyword>
<evidence type="ECO:0000256" key="6">
    <source>
        <dbReference type="ARBA" id="ARBA00022918"/>
    </source>
</evidence>
<dbReference type="CDD" id="cd09274">
    <property type="entry name" value="RNase_HI_RT_Ty3"/>
    <property type="match status" value="1"/>
</dbReference>
<dbReference type="FunFam" id="3.30.70.270:FF:000020">
    <property type="entry name" value="Transposon Tf2-6 polyprotein-like Protein"/>
    <property type="match status" value="1"/>
</dbReference>
<protein>
    <submittedName>
        <fullName evidence="10">Enzymatic Polyprotein</fullName>
    </submittedName>
</protein>
<dbReference type="CDD" id="cd01647">
    <property type="entry name" value="RT_LTR"/>
    <property type="match status" value="1"/>
</dbReference>
<sequence length="874" mass="96198">MPFGLTNAPATFQRLMNGVLRGLTWMTCLVYLDDIVIFTKGGIERHIVELASVLERLKSAGLSLKLKKCTFATTSMEYLGHMLSDEGVRPVDRLVTAVREFSRPLDSTEVKRFVHLAGYYRKFMAGFGSIVEPLTRLLKKDVDWEWTEAQEFAFARVKMLLTTQPLLLYPNFELPFRLVTDASKVGLGACLQQDHGRGWQPIAFASKVNNRAESNYSITELECAAVVWSVKLFRPYLYGRTFTIVTDHAALRWLMTRPNLAGRLHRWSLTLQEYEFNIVYRPGATNVVADTLSRAPAVVLAAVGRQKRRIGSRATCTAAHTAVTNGVVQDNNNALVTTATSDEVRMIGTSESTDEVDMPTVSIPDTAGETTMVVRLNDGAVRNSTAVSNNGSLSAVDHGLAVAPTDGTHGASDEQVTREGRLGDGLINDAAPSAVSTTNAVDSSLVSVDGAVSFDGVRPTSVDAGMAVMDALGNTTATEVVTNDCRRRRAHRQRQSRMEGGERERRGIQPRDGRTNVQVTASAKSRTEKPLPMASRTDEESATAGVKTKATASVPTPATKKKRVPPGTKRSTIMSATNGVNMDDDVLNDGVESTPGYEYTLQLSDDEVVAAQKSSKFVKRLVTAGKHGNLNVESRFGLVVVETANGWRVVLPPTLWTAVFKEMHGSVWSGHLRGPHTYGRVAQLYWWPGLRKEVNKWVRGCQECGSRKAKPRQVIPPLRSLRGGAVCDRWALEVAGPFPVADGGDRYVIAAVEYVTRYAVASCVKQHTAENVATFLMEEVILKFGVFRELLTDGAPEMAGKVIEVLVEMLQARQVNPVPYRPQLIGLVERFHRSWKDCVATFMQDTRQTDWNLWVKFAVYSYNAARHSTVALTN</sequence>
<dbReference type="PROSITE" id="PS50878">
    <property type="entry name" value="RT_POL"/>
    <property type="match status" value="1"/>
</dbReference>
<dbReference type="InterPro" id="IPR043128">
    <property type="entry name" value="Rev_trsase/Diguanyl_cyclase"/>
</dbReference>
<dbReference type="InterPro" id="IPR036397">
    <property type="entry name" value="RNaseH_sf"/>
</dbReference>
<dbReference type="InterPro" id="IPR001584">
    <property type="entry name" value="Integrase_cat-core"/>
</dbReference>
<reference evidence="11" key="1">
    <citation type="submission" date="2017-03" db="EMBL/GenBank/DDBJ databases">
        <title>Phytopthora megakarya and P. palmivora, two closely related causual agents of cacao black pod achieved similar genome size and gene model numbers by different mechanisms.</title>
        <authorList>
            <person name="Ali S."/>
            <person name="Shao J."/>
            <person name="Larry D.J."/>
            <person name="Kronmiller B."/>
            <person name="Shen D."/>
            <person name="Strem M.D."/>
            <person name="Melnick R.L."/>
            <person name="Guiltinan M.J."/>
            <person name="Tyler B.M."/>
            <person name="Meinhardt L.W."/>
            <person name="Bailey B.A."/>
        </authorList>
    </citation>
    <scope>NUCLEOTIDE SEQUENCE [LARGE SCALE GENOMIC DNA]</scope>
    <source>
        <strain evidence="11">zdho120</strain>
    </source>
</reference>
<dbReference type="InterPro" id="IPR012337">
    <property type="entry name" value="RNaseH-like_sf"/>
</dbReference>
<keyword evidence="1" id="KW-0808">Transferase</keyword>
<evidence type="ECO:0000313" key="11">
    <source>
        <dbReference type="Proteomes" id="UP000198211"/>
    </source>
</evidence>
<feature type="region of interest" description="Disordered" evidence="7">
    <location>
        <begin position="485"/>
        <end position="585"/>
    </location>
</feature>
<feature type="domain" description="Reverse transcriptase" evidence="8">
    <location>
        <begin position="1"/>
        <end position="83"/>
    </location>
</feature>
<dbReference type="OrthoDB" id="127044at2759"/>
<dbReference type="SUPFAM" id="SSF53098">
    <property type="entry name" value="Ribonuclease H-like"/>
    <property type="match status" value="1"/>
</dbReference>
<keyword evidence="5" id="KW-0378">Hydrolase</keyword>
<keyword evidence="3" id="KW-0540">Nuclease</keyword>
<evidence type="ECO:0000259" key="8">
    <source>
        <dbReference type="PROSITE" id="PS50878"/>
    </source>
</evidence>
<accession>A0A225V1U9</accession>
<dbReference type="InterPro" id="IPR043502">
    <property type="entry name" value="DNA/RNA_pol_sf"/>
</dbReference>
<name>A0A225V1U9_9STRA</name>
<dbReference type="InterPro" id="IPR041588">
    <property type="entry name" value="Integrase_H2C2"/>
</dbReference>
<evidence type="ECO:0000256" key="5">
    <source>
        <dbReference type="ARBA" id="ARBA00022801"/>
    </source>
</evidence>
<evidence type="ECO:0000256" key="1">
    <source>
        <dbReference type="ARBA" id="ARBA00022679"/>
    </source>
</evidence>
<dbReference type="GO" id="GO:0003676">
    <property type="term" value="F:nucleic acid binding"/>
    <property type="evidence" value="ECO:0007669"/>
    <property type="project" value="InterPro"/>
</dbReference>
<dbReference type="Proteomes" id="UP000198211">
    <property type="component" value="Unassembled WGS sequence"/>
</dbReference>
<keyword evidence="4" id="KW-0255">Endonuclease</keyword>
<comment type="caution">
    <text evidence="10">The sequence shown here is derived from an EMBL/GenBank/DDBJ whole genome shotgun (WGS) entry which is preliminary data.</text>
</comment>
<feature type="domain" description="Integrase catalytic" evidence="9">
    <location>
        <begin position="712"/>
        <end position="874"/>
    </location>
</feature>
<feature type="compositionally biased region" description="Basic and acidic residues" evidence="7">
    <location>
        <begin position="496"/>
        <end position="514"/>
    </location>
</feature>
<dbReference type="GO" id="GO:0016787">
    <property type="term" value="F:hydrolase activity"/>
    <property type="evidence" value="ECO:0007669"/>
    <property type="project" value="UniProtKB-KW"/>
</dbReference>
<dbReference type="GO" id="GO:0004519">
    <property type="term" value="F:endonuclease activity"/>
    <property type="evidence" value="ECO:0007669"/>
    <property type="project" value="UniProtKB-KW"/>
</dbReference>
<proteinExistence type="predicted"/>
<dbReference type="AlphaFoldDB" id="A0A225V1U9"/>
<dbReference type="PANTHER" id="PTHR37984:SF5">
    <property type="entry name" value="PROTEIN NYNRIN-LIKE"/>
    <property type="match status" value="1"/>
</dbReference>
<dbReference type="PANTHER" id="PTHR37984">
    <property type="entry name" value="PROTEIN CBG26694"/>
    <property type="match status" value="1"/>
</dbReference>
<dbReference type="Pfam" id="PF00078">
    <property type="entry name" value="RVT_1"/>
    <property type="match status" value="1"/>
</dbReference>
<dbReference type="InterPro" id="IPR041373">
    <property type="entry name" value="RT_RNaseH"/>
</dbReference>
<dbReference type="FunFam" id="3.30.70.270:FF:000003">
    <property type="entry name" value="Transposon Ty3-G Gag-Pol polyprotein"/>
    <property type="match status" value="1"/>
</dbReference>
<feature type="non-terminal residue" evidence="10">
    <location>
        <position position="1"/>
    </location>
</feature>
<dbReference type="InterPro" id="IPR050951">
    <property type="entry name" value="Retrovirus_Pol_polyprotein"/>
</dbReference>
<evidence type="ECO:0000256" key="7">
    <source>
        <dbReference type="SAM" id="MobiDB-lite"/>
    </source>
</evidence>
<dbReference type="Pfam" id="PF17921">
    <property type="entry name" value="Integrase_H2C2"/>
    <property type="match status" value="1"/>
</dbReference>
<feature type="compositionally biased region" description="Polar residues" evidence="7">
    <location>
        <begin position="569"/>
        <end position="580"/>
    </location>
</feature>
<evidence type="ECO:0000313" key="10">
    <source>
        <dbReference type="EMBL" id="OWY99835.1"/>
    </source>
</evidence>